<name>A0ABM7RJ20_9PSED</name>
<dbReference type="SUPFAM" id="SSF56399">
    <property type="entry name" value="ADP-ribosylation"/>
    <property type="match status" value="1"/>
</dbReference>
<feature type="compositionally biased region" description="Polar residues" evidence="1">
    <location>
        <begin position="194"/>
        <end position="216"/>
    </location>
</feature>
<organism evidence="2 3">
    <name type="scientific">Pseudomonas izuensis</name>
    <dbReference type="NCBI Taxonomy" id="2684212"/>
    <lineage>
        <taxon>Bacteria</taxon>
        <taxon>Pseudomonadati</taxon>
        <taxon>Pseudomonadota</taxon>
        <taxon>Gammaproteobacteria</taxon>
        <taxon>Pseudomonadales</taxon>
        <taxon>Pseudomonadaceae</taxon>
        <taxon>Pseudomonas</taxon>
    </lineage>
</organism>
<gene>
    <name evidence="2" type="ORF">LAB08_R01390</name>
</gene>
<dbReference type="NCBIfam" id="TIGR03696">
    <property type="entry name" value="Rhs_assc_core"/>
    <property type="match status" value="1"/>
</dbReference>
<proteinExistence type="predicted"/>
<reference evidence="2 3" key="1">
    <citation type="submission" date="2016-04" db="EMBL/GenBank/DDBJ databases">
        <title>Complete genome sequence of Pseudomonas sp. LAB-08 isolated from TCE contaminated aquifer soil.</title>
        <authorList>
            <person name="Dohra H."/>
            <person name="Suzuki K."/>
            <person name="Fatma A."/>
            <person name="Inuzuka Y."/>
            <person name="Honjo M."/>
            <person name="Tashiro Y."/>
            <person name="Futamata H."/>
        </authorList>
    </citation>
    <scope>NUCLEOTIDE SEQUENCE [LARGE SCALE GENOMIC DNA]</scope>
    <source>
        <strain evidence="2 3">LAB-08</strain>
    </source>
</reference>
<evidence type="ECO:0000313" key="2">
    <source>
        <dbReference type="EMBL" id="BCX65538.1"/>
    </source>
</evidence>
<dbReference type="Gene3D" id="2.180.10.10">
    <property type="entry name" value="RHS repeat-associated core"/>
    <property type="match status" value="1"/>
</dbReference>
<keyword evidence="3" id="KW-1185">Reference proteome</keyword>
<evidence type="ECO:0000256" key="1">
    <source>
        <dbReference type="SAM" id="MobiDB-lite"/>
    </source>
</evidence>
<evidence type="ECO:0000313" key="3">
    <source>
        <dbReference type="Proteomes" id="UP000218595"/>
    </source>
</evidence>
<feature type="region of interest" description="Disordered" evidence="1">
    <location>
        <begin position="178"/>
        <end position="244"/>
    </location>
</feature>
<dbReference type="Proteomes" id="UP000218595">
    <property type="component" value="Chromosome"/>
</dbReference>
<evidence type="ECO:0008006" key="4">
    <source>
        <dbReference type="Google" id="ProtNLM"/>
    </source>
</evidence>
<sequence>MTQPNQQNPTRQRTVLLATDLKNSILAEIDAGNPNRIAYSPYGQQSSQVEVMTRLGFNGELNEANPEWYLLGNGYRAYNPSLMRFHSPDSLSPFGRGGRNAYTYCGGEPMMNSDPTGHLPWAFSRFVQALTDAVQTVATPVLRKTASLANSGVSQVLGAAKSAKKAFADNFLFDPKALKKLGPPPPKFKQQPPSNHIVTQPNPYTGPNSVRVQQTPLAPGAGNGLRITGTTGPTKRVTALRKGS</sequence>
<accession>A0ABM7RJ20</accession>
<dbReference type="EMBL" id="AP017423">
    <property type="protein sequence ID" value="BCX65538.1"/>
    <property type="molecule type" value="Genomic_DNA"/>
</dbReference>
<dbReference type="RefSeq" id="WP_096514004.1">
    <property type="nucleotide sequence ID" value="NZ_AP017423.2"/>
</dbReference>
<protein>
    <recommendedName>
        <fullName evidence="4">RHS repeat-associated core domain-containing protein</fullName>
    </recommendedName>
</protein>
<dbReference type="InterPro" id="IPR022385">
    <property type="entry name" value="Rhs_assc_core"/>
</dbReference>